<feature type="compositionally biased region" description="Low complexity" evidence="8">
    <location>
        <begin position="321"/>
        <end position="340"/>
    </location>
</feature>
<evidence type="ECO:0000256" key="1">
    <source>
        <dbReference type="ARBA" id="ARBA00004123"/>
    </source>
</evidence>
<dbReference type="GO" id="GO:0005665">
    <property type="term" value="C:RNA polymerase II, core complex"/>
    <property type="evidence" value="ECO:0007669"/>
    <property type="project" value="EnsemblFungi"/>
</dbReference>
<dbReference type="InterPro" id="IPR011262">
    <property type="entry name" value="DNA-dir_RNA_pol_insert"/>
</dbReference>
<evidence type="ECO:0000259" key="9">
    <source>
        <dbReference type="SMART" id="SM00662"/>
    </source>
</evidence>
<dbReference type="SUPFAM" id="SSF56553">
    <property type="entry name" value="Insert subdomain of RNA polymerase alpha subunit"/>
    <property type="match status" value="1"/>
</dbReference>
<dbReference type="InterPro" id="IPR036643">
    <property type="entry name" value="RNApol_insert_sf"/>
</dbReference>
<dbReference type="FunFam" id="2.170.120.12:FF:000002">
    <property type="entry name" value="DNA-directed RNA polymerase II subunit RPB3"/>
    <property type="match status" value="1"/>
</dbReference>
<dbReference type="GO" id="GO:0000785">
    <property type="term" value="C:chromatin"/>
    <property type="evidence" value="ECO:0007669"/>
    <property type="project" value="EnsemblFungi"/>
</dbReference>
<dbReference type="SUPFAM" id="SSF55257">
    <property type="entry name" value="RBP11-like subunits of RNA polymerase"/>
    <property type="match status" value="1"/>
</dbReference>
<dbReference type="GeneID" id="19324967"/>
<sequence>MEYDTLMLDGETIGPSVKISEADNSHVNFELNNVDLAFANSLRRVIQAEVPIMAIDLVEVEANTSVLADEFIAHRLGLIPLNSKNVDDVLYTRDCDCDQYCEQCSVRLTLHAKCQSDQVMKVYARDLVVDSNRANQWVGTPVITDPDGQGSLIAKLGRDQELKLTCIAKKGIAKEHAKWAPTAAVGFEYDPHNKLHHLDMWYEQDAAKEWPKSKYADWEDPPQEGEPFDYDAVPNRFYYEVESAGNIEPDMIIQQGIKVLQQKLAGLIQALGEGDSGAGMNGDFGGPRSPEYQGGDAWQDQGYTTPYGNGGAQSSWGNVGGATPYGTTTPYGQPGQSGWS</sequence>
<dbReference type="EMBL" id="KB933118">
    <property type="protein sequence ID" value="EOO00017.1"/>
    <property type="molecule type" value="Genomic_DNA"/>
</dbReference>
<dbReference type="GO" id="GO:0003677">
    <property type="term" value="F:DNA binding"/>
    <property type="evidence" value="ECO:0007669"/>
    <property type="project" value="EnsemblFungi"/>
</dbReference>
<dbReference type="eggNOG" id="KOG1522">
    <property type="taxonomic scope" value="Eukaryota"/>
</dbReference>
<dbReference type="GO" id="GO:0006366">
    <property type="term" value="P:transcription by RNA polymerase II"/>
    <property type="evidence" value="ECO:0007669"/>
    <property type="project" value="TreeGrafter"/>
</dbReference>
<dbReference type="InterPro" id="IPR036603">
    <property type="entry name" value="RBP11-like"/>
</dbReference>
<dbReference type="Pfam" id="PF01000">
    <property type="entry name" value="RNA_pol_A_bac"/>
    <property type="match status" value="1"/>
</dbReference>
<comment type="subunit">
    <text evidence="2">Component of the RNA polymerase II (Pol II) complex consisting of 12 subunits.</text>
</comment>
<keyword evidence="3" id="KW-0240">DNA-directed RNA polymerase</keyword>
<dbReference type="Pfam" id="PF01193">
    <property type="entry name" value="RNA_pol_L"/>
    <property type="match status" value="1"/>
</dbReference>
<accession>R8BL20</accession>
<dbReference type="HAMAP" id="MF_00320">
    <property type="entry name" value="RNApol_arch_Rpo3"/>
    <property type="match status" value="1"/>
</dbReference>
<dbReference type="AlphaFoldDB" id="R8BL20"/>
<gene>
    <name evidence="10" type="ORF">UCRPA7_4509</name>
</gene>
<keyword evidence="11" id="KW-1185">Reference proteome</keyword>
<dbReference type="SMART" id="SM00662">
    <property type="entry name" value="RPOLD"/>
    <property type="match status" value="1"/>
</dbReference>
<dbReference type="InterPro" id="IPR001514">
    <property type="entry name" value="DNA-dir_RNA_pol_30-40kDasu_CS"/>
</dbReference>
<proteinExistence type="inferred from homology"/>
<evidence type="ECO:0000256" key="6">
    <source>
        <dbReference type="ARBA" id="ARBA00025804"/>
    </source>
</evidence>
<feature type="domain" description="DNA-directed RNA polymerase RpoA/D/Rpb3-type" evidence="9">
    <location>
        <begin position="26"/>
        <end position="270"/>
    </location>
</feature>
<evidence type="ECO:0000256" key="7">
    <source>
        <dbReference type="ARBA" id="ARBA00072506"/>
    </source>
</evidence>
<dbReference type="PANTHER" id="PTHR11800:SF2">
    <property type="entry name" value="DNA-DIRECTED RNA POLYMERASE II SUBUNIT RPB3"/>
    <property type="match status" value="1"/>
</dbReference>
<evidence type="ECO:0000256" key="8">
    <source>
        <dbReference type="SAM" id="MobiDB-lite"/>
    </source>
</evidence>
<dbReference type="HOGENOM" id="CLU_038421_1_1_1"/>
<dbReference type="GO" id="GO:0046983">
    <property type="term" value="F:protein dimerization activity"/>
    <property type="evidence" value="ECO:0007669"/>
    <property type="project" value="InterPro"/>
</dbReference>
<dbReference type="CDD" id="cd07031">
    <property type="entry name" value="RNAP_II_RPB3"/>
    <property type="match status" value="1"/>
</dbReference>
<dbReference type="GO" id="GO:0003899">
    <property type="term" value="F:DNA-directed RNA polymerase activity"/>
    <property type="evidence" value="ECO:0007669"/>
    <property type="project" value="InterPro"/>
</dbReference>
<dbReference type="InterPro" id="IPR011263">
    <property type="entry name" value="DNA-dir_RNA_pol_RpoA/D/Rpb3"/>
</dbReference>
<feature type="compositionally biased region" description="Polar residues" evidence="8">
    <location>
        <begin position="302"/>
        <end position="317"/>
    </location>
</feature>
<evidence type="ECO:0000313" key="10">
    <source>
        <dbReference type="EMBL" id="EOO00017.1"/>
    </source>
</evidence>
<dbReference type="PROSITE" id="PS00446">
    <property type="entry name" value="RNA_POL_D_30KD"/>
    <property type="match status" value="1"/>
</dbReference>
<dbReference type="Gene3D" id="3.30.1360.10">
    <property type="entry name" value="RNA polymerase, RBP11-like subunit"/>
    <property type="match status" value="1"/>
</dbReference>
<comment type="subcellular location">
    <subcellularLocation>
        <location evidence="1">Nucleus</location>
    </subcellularLocation>
</comment>
<feature type="region of interest" description="Disordered" evidence="8">
    <location>
        <begin position="302"/>
        <end position="340"/>
    </location>
</feature>
<dbReference type="RefSeq" id="XP_007915178.1">
    <property type="nucleotide sequence ID" value="XM_007916987.1"/>
</dbReference>
<organism evidence="10 11">
    <name type="scientific">Phaeoacremonium minimum (strain UCR-PA7)</name>
    <name type="common">Esca disease fungus</name>
    <name type="synonym">Togninia minima</name>
    <dbReference type="NCBI Taxonomy" id="1286976"/>
    <lineage>
        <taxon>Eukaryota</taxon>
        <taxon>Fungi</taxon>
        <taxon>Dikarya</taxon>
        <taxon>Ascomycota</taxon>
        <taxon>Pezizomycotina</taxon>
        <taxon>Sordariomycetes</taxon>
        <taxon>Sordariomycetidae</taxon>
        <taxon>Togniniales</taxon>
        <taxon>Togniniaceae</taxon>
        <taxon>Phaeoacremonium</taxon>
    </lineage>
</organism>
<keyword evidence="5" id="KW-0539">Nucleus</keyword>
<protein>
    <recommendedName>
        <fullName evidence="7">DNA-directed RNA polymerase II subunit RPB3</fullName>
    </recommendedName>
</protein>
<evidence type="ECO:0000256" key="2">
    <source>
        <dbReference type="ARBA" id="ARBA00011730"/>
    </source>
</evidence>
<evidence type="ECO:0000256" key="4">
    <source>
        <dbReference type="ARBA" id="ARBA00023163"/>
    </source>
</evidence>
<dbReference type="InterPro" id="IPR050518">
    <property type="entry name" value="Rpo3/RPB3_RNA_Pol_subunit"/>
</dbReference>
<dbReference type="PANTHER" id="PTHR11800">
    <property type="entry name" value="DNA-DIRECTED RNA POLYMERASE"/>
    <property type="match status" value="1"/>
</dbReference>
<evidence type="ECO:0000256" key="3">
    <source>
        <dbReference type="ARBA" id="ARBA00022478"/>
    </source>
</evidence>
<dbReference type="Proteomes" id="UP000014074">
    <property type="component" value="Unassembled WGS sequence"/>
</dbReference>
<evidence type="ECO:0000313" key="11">
    <source>
        <dbReference type="Proteomes" id="UP000014074"/>
    </source>
</evidence>
<reference evidence="11" key="1">
    <citation type="journal article" date="2013" name="Genome Announc.">
        <title>Draft genome sequence of the ascomycete Phaeoacremonium aleophilum strain UCR-PA7, a causal agent of the esca disease complex in grapevines.</title>
        <authorList>
            <person name="Blanco-Ulate B."/>
            <person name="Rolshausen P."/>
            <person name="Cantu D."/>
        </authorList>
    </citation>
    <scope>NUCLEOTIDE SEQUENCE [LARGE SCALE GENOMIC DNA]</scope>
    <source>
        <strain evidence="11">UCR-PA7</strain>
    </source>
</reference>
<name>R8BL20_PHAM7</name>
<comment type="similarity">
    <text evidence="6">Belongs to the archaeal Rpo3/eukaryotic RPB3 RNA polymerase subunit family.</text>
</comment>
<evidence type="ECO:0000256" key="5">
    <source>
        <dbReference type="ARBA" id="ARBA00023242"/>
    </source>
</evidence>
<dbReference type="KEGG" id="tmn:UCRPA7_4509"/>
<dbReference type="Gene3D" id="2.170.120.12">
    <property type="entry name" value="DNA-directed RNA polymerase, insert domain"/>
    <property type="match status" value="1"/>
</dbReference>
<dbReference type="InterPro" id="IPR022842">
    <property type="entry name" value="RNAP_Rpo3/Rpb3/RPAC1"/>
</dbReference>
<dbReference type="OrthoDB" id="270173at2759"/>
<keyword evidence="4" id="KW-0804">Transcription</keyword>
<dbReference type="NCBIfam" id="NF001988">
    <property type="entry name" value="PRK00783.1"/>
    <property type="match status" value="1"/>
</dbReference>